<organism evidence="2 4">
    <name type="scientific">Alkalihalobacillus alcalophilus ATCC 27647 = CGMCC 1.3604</name>
    <dbReference type="NCBI Taxonomy" id="1218173"/>
    <lineage>
        <taxon>Bacteria</taxon>
        <taxon>Bacillati</taxon>
        <taxon>Bacillota</taxon>
        <taxon>Bacilli</taxon>
        <taxon>Bacillales</taxon>
        <taxon>Bacillaceae</taxon>
        <taxon>Alkalihalobacillus</taxon>
    </lineage>
</organism>
<keyword evidence="4" id="KW-1185">Reference proteome</keyword>
<protein>
    <recommendedName>
        <fullName evidence="1">PIN domain-containing protein</fullName>
    </recommendedName>
</protein>
<dbReference type="Gene3D" id="1.25.40.10">
    <property type="entry name" value="Tetratricopeptide repeat domain"/>
    <property type="match status" value="1"/>
</dbReference>
<evidence type="ECO:0000259" key="1">
    <source>
        <dbReference type="Pfam" id="PF20698"/>
    </source>
</evidence>
<dbReference type="OrthoDB" id="10016035at2"/>
<dbReference type="AlphaFoldDB" id="A0A094XAS6"/>
<dbReference type="Proteomes" id="UP000002754">
    <property type="component" value="Unassembled WGS sequence"/>
</dbReference>
<proteinExistence type="predicted"/>
<gene>
    <name evidence="3" type="ORF">AJ85_18045</name>
    <name evidence="2" type="ORF">BALCAV_0219715</name>
</gene>
<comment type="caution">
    <text evidence="2">The sequence shown here is derived from an EMBL/GenBank/DDBJ whole genome shotgun (WGS) entry which is preliminary data.</text>
</comment>
<dbReference type="InterPro" id="IPR048987">
    <property type="entry name" value="PIN-TPR-GreABC"/>
</dbReference>
<name>A0A094XAS6_ALKAL</name>
<feature type="domain" description="PIN" evidence="1">
    <location>
        <begin position="856"/>
        <end position="987"/>
    </location>
</feature>
<sequence>MKSFLRRLFDKNGGGYPVQIIETRDNQKTTITQNQYNIMTESKEGSALIRTLIEQSGSANETPSKELISKLLDETIKNIKSFINAGNINEALKLINGLVSSSGFNLLPTEEQSQILYYSGVINLDRENIEGARNDANSILVLEGQVKKGYELELKIAAMTGERRDFELVLGKLCAIGLTNEEFLEQQIFFEVSIGNFEEAIKIGTVEDNKIDKMLINRKNALYYLGIAFLNTSHFKVAYELISKSIEKENSNYKQYLIILAEILPCINKPIKFSSSSNGFEHPKKDLLNVKLVELLKLREYAEKKSIEFQVDYWGYVLTLKLFVNPQEILTDISELPEEIKNKEPVRLMLAEYYFVLKSYDEAIHIYEELYGNTKNRNILEKIIVCLYEKEDYKGIVSLIENTKAITVETAYSDIVTLYIIAYKKVSEYDNLIEKINELENIYKNESLFYNIAARVVHGEDKELGVRYLSKALEKVDENVTTDEIFIISETCKIMQRLDFGIELLQAINTDTTSLKIELAKFLVDTQDATNIEKANRILEEIPENEINSNVLDLRAHINLYNDNYKEALNILTVLYQEVPNDYTAYLIILSKLNINDDSNAELYVRHLLRSENPVFLMMGAFAQKVLLSEINAGVKNAYKSLAILKDKYVEQIYFQYIAFFLPFAGETLEGVSIPKEKVDIDCVVKIVDNDGESRFICIEKGGLDGEYYLNCERYNENSEIALLLLGMKKGEKVCICDSNYTIEEIFDKYFYVYQHCAQKHFEINPESKGLRQFSFDKDDPYQLIEKMVPILSENYEKKKRIIEQVQRAQLPLSSVSNQDYSLMFDVIHHFYWSKDEIFNSGKPIPRQLGESDRIVIDLTTLVFLKVIDKLEVLDIFKDRIHITQSTYNVIEQSFNKSRETENTVGTMYLEEGLHPRINRITPEDHKRNMELWRDILLAVRTFNICDELDVPDLIPARLNVDIEPIVLAHKLNGVFISEDLFIKNLKQYMYPGSLCTNVMSLLDSYYNVNKDKYCEYLDLLLELSKNKYYSICTPNNLVNILKECILKQQILLAEGTPSNKFILTIKNLLSDKRFVRVHLSIIRDIIHMLYDMRIDIKAITLLEMLIKEVKVASTMFNVDTLLITFILEPCGLDVIKEEFINSIYKRV</sequence>
<dbReference type="SUPFAM" id="SSF48452">
    <property type="entry name" value="TPR-like"/>
    <property type="match status" value="1"/>
</dbReference>
<reference evidence="2 4" key="1">
    <citation type="journal article" date="2014" name="Genome Announc.">
        <title>Draft Genome Sequence of Bacillus alcalophilus AV1934, a Classic Alkaliphile Isolated from Human Feces in 1934.</title>
        <authorList>
            <person name="Attie O."/>
            <person name="Jayaprakash A."/>
            <person name="Shah H."/>
            <person name="Paulsen I.T."/>
            <person name="Morino M."/>
            <person name="Takahashi Y."/>
            <person name="Narumi I."/>
            <person name="Sachidanandam R."/>
            <person name="Satoh K."/>
            <person name="Ito M."/>
            <person name="Krulwich T.A."/>
        </authorList>
    </citation>
    <scope>NUCLEOTIDE SEQUENCE [LARGE SCALE GENOMIC DNA]</scope>
    <source>
        <strain evidence="2 4">AV1934</strain>
    </source>
</reference>
<evidence type="ECO:0000313" key="4">
    <source>
        <dbReference type="Proteomes" id="UP000002754"/>
    </source>
</evidence>
<evidence type="ECO:0000313" key="5">
    <source>
        <dbReference type="Proteomes" id="UP000297014"/>
    </source>
</evidence>
<dbReference type="EMBL" id="JALP01000241">
    <property type="protein sequence ID" value="THG89368.1"/>
    <property type="molecule type" value="Genomic_DNA"/>
</dbReference>
<dbReference type="Pfam" id="PF20698">
    <property type="entry name" value="PIN-TPR-GreABC"/>
    <property type="match status" value="1"/>
</dbReference>
<evidence type="ECO:0000313" key="3">
    <source>
        <dbReference type="EMBL" id="THG89368.1"/>
    </source>
</evidence>
<dbReference type="InterPro" id="IPR011990">
    <property type="entry name" value="TPR-like_helical_dom_sf"/>
</dbReference>
<reference evidence="3 5" key="2">
    <citation type="submission" date="2014-01" db="EMBL/GenBank/DDBJ databases">
        <title>Draft genome sequencing of Bacillus alcalophilus CGMCC 1.3604.</title>
        <authorList>
            <person name="Yang J."/>
            <person name="Diao L."/>
            <person name="Yang S."/>
        </authorList>
    </citation>
    <scope>NUCLEOTIDE SEQUENCE [LARGE SCALE GENOMIC DNA]</scope>
    <source>
        <strain evidence="3 5">CGMCC 1.3604</strain>
    </source>
</reference>
<accession>A0A094XAS6</accession>
<dbReference type="RefSeq" id="WP_003320554.1">
    <property type="nucleotide sequence ID" value="NZ_ALPT02000096.1"/>
</dbReference>
<dbReference type="EMBL" id="ALPT02000096">
    <property type="protein sequence ID" value="KGA95880.1"/>
    <property type="molecule type" value="Genomic_DNA"/>
</dbReference>
<dbReference type="Proteomes" id="UP000297014">
    <property type="component" value="Unassembled WGS sequence"/>
</dbReference>
<evidence type="ECO:0000313" key="2">
    <source>
        <dbReference type="EMBL" id="KGA95880.1"/>
    </source>
</evidence>